<protein>
    <submittedName>
        <fullName evidence="5">Cyclic-di-GMP-binding biofilm dispersal mediator protein</fullName>
    </submittedName>
</protein>
<dbReference type="InterPro" id="IPR002347">
    <property type="entry name" value="SDR_fam"/>
</dbReference>
<dbReference type="Gene3D" id="3.40.50.720">
    <property type="entry name" value="NAD(P)-binding Rossmann-like Domain"/>
    <property type="match status" value="1"/>
</dbReference>
<dbReference type="AlphaFoldDB" id="A0A316A7I0"/>
<keyword evidence="6" id="KW-1185">Reference proteome</keyword>
<keyword evidence="2" id="KW-0560">Oxidoreductase</keyword>
<dbReference type="InterPro" id="IPR057326">
    <property type="entry name" value="KR_dom"/>
</dbReference>
<dbReference type="GO" id="GO:0016491">
    <property type="term" value="F:oxidoreductase activity"/>
    <property type="evidence" value="ECO:0007669"/>
    <property type="project" value="UniProtKB-KW"/>
</dbReference>
<feature type="region of interest" description="Disordered" evidence="3">
    <location>
        <begin position="196"/>
        <end position="222"/>
    </location>
</feature>
<name>A0A316A7I0_9ACTN</name>
<evidence type="ECO:0000313" key="5">
    <source>
        <dbReference type="EMBL" id="PWJ53831.1"/>
    </source>
</evidence>
<dbReference type="SUPFAM" id="SSF51735">
    <property type="entry name" value="NAD(P)-binding Rossmann-fold domains"/>
    <property type="match status" value="1"/>
</dbReference>
<dbReference type="Proteomes" id="UP000245469">
    <property type="component" value="Unassembled WGS sequence"/>
</dbReference>
<dbReference type="PROSITE" id="PS00061">
    <property type="entry name" value="ADH_SHORT"/>
    <property type="match status" value="1"/>
</dbReference>
<evidence type="ECO:0000256" key="1">
    <source>
        <dbReference type="ARBA" id="ARBA00006484"/>
    </source>
</evidence>
<feature type="domain" description="Ketoreductase" evidence="4">
    <location>
        <begin position="22"/>
        <end position="199"/>
    </location>
</feature>
<dbReference type="PANTHER" id="PTHR44196">
    <property type="entry name" value="DEHYDROGENASE/REDUCTASE SDR FAMILY MEMBER 7B"/>
    <property type="match status" value="1"/>
</dbReference>
<dbReference type="InterPro" id="IPR020904">
    <property type="entry name" value="Sc_DH/Rdtase_CS"/>
</dbReference>
<dbReference type="GO" id="GO:0016020">
    <property type="term" value="C:membrane"/>
    <property type="evidence" value="ECO:0007669"/>
    <property type="project" value="TreeGrafter"/>
</dbReference>
<dbReference type="EMBL" id="QGDQ01000010">
    <property type="protein sequence ID" value="PWJ53831.1"/>
    <property type="molecule type" value="Genomic_DNA"/>
</dbReference>
<sequence length="245" mass="25042">MGVGVRPSGRRGRLGRVDLQNARVLVTGATGGLGRPTVARLAAAGARLALTARDEARLAELAGSLGNEPPLVVPADLTLPDQPQAVVDAAVEHLGALDVVVHLAGASGFASVGTEDDDALDELLLIDYLAPVRLLRAALPALRETKGTALVVTAVLAEGPVAGMAAYGAAKAALSSYVGAAAKELRRSGVRVVDARPPHTETGLADRPLTGTAPKLPHGKHPDDVAARLVQALVDDEREVPSTAF</sequence>
<evidence type="ECO:0000256" key="2">
    <source>
        <dbReference type="ARBA" id="ARBA00023002"/>
    </source>
</evidence>
<gene>
    <name evidence="5" type="ORF">BXY45_11074</name>
</gene>
<organism evidence="5 6">
    <name type="scientific">Quadrisphaera granulorum</name>
    <dbReference type="NCBI Taxonomy" id="317664"/>
    <lineage>
        <taxon>Bacteria</taxon>
        <taxon>Bacillati</taxon>
        <taxon>Actinomycetota</taxon>
        <taxon>Actinomycetes</taxon>
        <taxon>Kineosporiales</taxon>
        <taxon>Kineosporiaceae</taxon>
        <taxon>Quadrisphaera</taxon>
    </lineage>
</organism>
<comment type="similarity">
    <text evidence="1">Belongs to the short-chain dehydrogenases/reductases (SDR) family.</text>
</comment>
<dbReference type="PRINTS" id="PR00081">
    <property type="entry name" value="GDHRDH"/>
</dbReference>
<dbReference type="InterPro" id="IPR036291">
    <property type="entry name" value="NAD(P)-bd_dom_sf"/>
</dbReference>
<dbReference type="SMART" id="SM00822">
    <property type="entry name" value="PKS_KR"/>
    <property type="match status" value="1"/>
</dbReference>
<evidence type="ECO:0000313" key="6">
    <source>
        <dbReference type="Proteomes" id="UP000245469"/>
    </source>
</evidence>
<accession>A0A316A7I0</accession>
<evidence type="ECO:0000256" key="3">
    <source>
        <dbReference type="SAM" id="MobiDB-lite"/>
    </source>
</evidence>
<dbReference type="Pfam" id="PF00106">
    <property type="entry name" value="adh_short"/>
    <property type="match status" value="1"/>
</dbReference>
<reference evidence="5 6" key="1">
    <citation type="submission" date="2018-03" db="EMBL/GenBank/DDBJ databases">
        <title>Genomic Encyclopedia of Archaeal and Bacterial Type Strains, Phase II (KMG-II): from individual species to whole genera.</title>
        <authorList>
            <person name="Goeker M."/>
        </authorList>
    </citation>
    <scope>NUCLEOTIDE SEQUENCE [LARGE SCALE GENOMIC DNA]</scope>
    <source>
        <strain evidence="5 6">DSM 44889</strain>
    </source>
</reference>
<evidence type="ECO:0000259" key="4">
    <source>
        <dbReference type="SMART" id="SM00822"/>
    </source>
</evidence>
<dbReference type="PANTHER" id="PTHR44196:SF1">
    <property type="entry name" value="DEHYDROGENASE_REDUCTASE SDR FAMILY MEMBER 7B"/>
    <property type="match status" value="1"/>
</dbReference>
<comment type="caution">
    <text evidence="5">The sequence shown here is derived from an EMBL/GenBank/DDBJ whole genome shotgun (WGS) entry which is preliminary data.</text>
</comment>
<proteinExistence type="inferred from homology"/>